<evidence type="ECO:0000313" key="6">
    <source>
        <dbReference type="Proteomes" id="UP000650628"/>
    </source>
</evidence>
<keyword evidence="2" id="KW-0560">Oxidoreductase</keyword>
<dbReference type="InterPro" id="IPR057326">
    <property type="entry name" value="KR_dom"/>
</dbReference>
<dbReference type="PANTHER" id="PTHR43976">
    <property type="entry name" value="SHORT CHAIN DEHYDROGENASE"/>
    <property type="match status" value="1"/>
</dbReference>
<evidence type="ECO:0000259" key="4">
    <source>
        <dbReference type="SMART" id="SM00822"/>
    </source>
</evidence>
<feature type="domain" description="Ketoreductase" evidence="4">
    <location>
        <begin position="12"/>
        <end position="193"/>
    </location>
</feature>
<dbReference type="PRINTS" id="PR00081">
    <property type="entry name" value="GDHRDH"/>
</dbReference>
<dbReference type="Pfam" id="PF00106">
    <property type="entry name" value="adh_short"/>
    <property type="match status" value="1"/>
</dbReference>
<accession>A0A8J3TX43</accession>
<dbReference type="Gene3D" id="3.40.50.720">
    <property type="entry name" value="NAD(P)-binding Rossmann-like Domain"/>
    <property type="match status" value="1"/>
</dbReference>
<dbReference type="AlphaFoldDB" id="A0A8J3TX43"/>
<dbReference type="PRINTS" id="PR00080">
    <property type="entry name" value="SDRFAMILY"/>
</dbReference>
<evidence type="ECO:0000256" key="3">
    <source>
        <dbReference type="RuleBase" id="RU000363"/>
    </source>
</evidence>
<dbReference type="NCBIfam" id="NF004824">
    <property type="entry name" value="PRK06180.1"/>
    <property type="match status" value="1"/>
</dbReference>
<proteinExistence type="inferred from homology"/>
<dbReference type="PANTHER" id="PTHR43976:SF16">
    <property type="entry name" value="SHORT-CHAIN DEHYDROGENASE_REDUCTASE FAMILY PROTEIN"/>
    <property type="match status" value="1"/>
</dbReference>
<dbReference type="SMART" id="SM00822">
    <property type="entry name" value="PKS_KR"/>
    <property type="match status" value="1"/>
</dbReference>
<sequence length="283" mass="30103">MSADMTDETQGQVWLITGCSTGFGRELVLAALAGGHRVMATARRPETLADLAEFGGDRVSTTALDVTDPASIQAAVKTTLATFGRIDVVVNNAGSMLLGAVEEFTMAELRSQMEVVFFGAAEVTKAVVPLMRDQGSGTIVQMSSLGGLMTYPGYGAYHSAKWALEGLSETLAAELAPLGVRVLIVEPGAFRTEFNRNINKTNEIAAYHESSGVTRNLTDQLLDAEPNDPAKGAAAIVKALYSKNPPLRLVLGNDGVDQVRAHHEFFLAQVADWEALSRSTAMS</sequence>
<dbReference type="CDD" id="cd05374">
    <property type="entry name" value="17beta-HSD-like_SDR_c"/>
    <property type="match status" value="1"/>
</dbReference>
<dbReference type="InterPro" id="IPR002347">
    <property type="entry name" value="SDR_fam"/>
</dbReference>
<dbReference type="EMBL" id="BOOO01000037">
    <property type="protein sequence ID" value="GII32952.1"/>
    <property type="molecule type" value="Genomic_DNA"/>
</dbReference>
<evidence type="ECO:0000256" key="1">
    <source>
        <dbReference type="ARBA" id="ARBA00006484"/>
    </source>
</evidence>
<dbReference type="NCBIfam" id="NF006114">
    <property type="entry name" value="PRK08263.1"/>
    <property type="match status" value="1"/>
</dbReference>
<dbReference type="Proteomes" id="UP000650628">
    <property type="component" value="Unassembled WGS sequence"/>
</dbReference>
<comment type="caution">
    <text evidence="5">The sequence shown here is derived from an EMBL/GenBank/DDBJ whole genome shotgun (WGS) entry which is preliminary data.</text>
</comment>
<protein>
    <submittedName>
        <fullName evidence="5">Short-chain dehydrogenase/reductase</fullName>
    </submittedName>
</protein>
<evidence type="ECO:0000256" key="2">
    <source>
        <dbReference type="ARBA" id="ARBA00023002"/>
    </source>
</evidence>
<dbReference type="InterPro" id="IPR036291">
    <property type="entry name" value="NAD(P)-bd_dom_sf"/>
</dbReference>
<organism evidence="5 6">
    <name type="scientific">Planotetraspora mira</name>
    <dbReference type="NCBI Taxonomy" id="58121"/>
    <lineage>
        <taxon>Bacteria</taxon>
        <taxon>Bacillati</taxon>
        <taxon>Actinomycetota</taxon>
        <taxon>Actinomycetes</taxon>
        <taxon>Streptosporangiales</taxon>
        <taxon>Streptosporangiaceae</taxon>
        <taxon>Planotetraspora</taxon>
    </lineage>
</organism>
<evidence type="ECO:0000313" key="5">
    <source>
        <dbReference type="EMBL" id="GII32952.1"/>
    </source>
</evidence>
<dbReference type="RefSeq" id="WP_377343336.1">
    <property type="nucleotide sequence ID" value="NZ_JBHTHH010000008.1"/>
</dbReference>
<gene>
    <name evidence="5" type="ORF">Pmi06nite_63940</name>
</gene>
<name>A0A8J3TX43_9ACTN</name>
<dbReference type="GO" id="GO:0016491">
    <property type="term" value="F:oxidoreductase activity"/>
    <property type="evidence" value="ECO:0007669"/>
    <property type="project" value="UniProtKB-KW"/>
</dbReference>
<dbReference type="SUPFAM" id="SSF51735">
    <property type="entry name" value="NAD(P)-binding Rossmann-fold domains"/>
    <property type="match status" value="1"/>
</dbReference>
<reference evidence="5 6" key="1">
    <citation type="submission" date="2021-01" db="EMBL/GenBank/DDBJ databases">
        <title>Whole genome shotgun sequence of Planotetraspora mira NBRC 15435.</title>
        <authorList>
            <person name="Komaki H."/>
            <person name="Tamura T."/>
        </authorList>
    </citation>
    <scope>NUCLEOTIDE SEQUENCE [LARGE SCALE GENOMIC DNA]</scope>
    <source>
        <strain evidence="5 6">NBRC 15435</strain>
    </source>
</reference>
<keyword evidence="6" id="KW-1185">Reference proteome</keyword>
<dbReference type="InterPro" id="IPR051911">
    <property type="entry name" value="SDR_oxidoreductase"/>
</dbReference>
<comment type="similarity">
    <text evidence="1 3">Belongs to the short-chain dehydrogenases/reductases (SDR) family.</text>
</comment>